<organism evidence="7 8">
    <name type="scientific">Microvirga brassicacearum</name>
    <dbReference type="NCBI Taxonomy" id="2580413"/>
    <lineage>
        <taxon>Bacteria</taxon>
        <taxon>Pseudomonadati</taxon>
        <taxon>Pseudomonadota</taxon>
        <taxon>Alphaproteobacteria</taxon>
        <taxon>Hyphomicrobiales</taxon>
        <taxon>Methylobacteriaceae</taxon>
        <taxon>Microvirga</taxon>
    </lineage>
</organism>
<evidence type="ECO:0000256" key="4">
    <source>
        <dbReference type="ARBA" id="ARBA00023136"/>
    </source>
</evidence>
<evidence type="ECO:0000259" key="6">
    <source>
        <dbReference type="Pfam" id="PF07298"/>
    </source>
</evidence>
<dbReference type="EMBL" id="VCMV01000015">
    <property type="protein sequence ID" value="KAB0266836.1"/>
    <property type="molecule type" value="Genomic_DNA"/>
</dbReference>
<comment type="subcellular location">
    <subcellularLocation>
        <location evidence="1">Membrane</location>
        <topology evidence="1">Multi-pass membrane protein</topology>
    </subcellularLocation>
</comment>
<evidence type="ECO:0000256" key="1">
    <source>
        <dbReference type="ARBA" id="ARBA00004141"/>
    </source>
</evidence>
<dbReference type="Proteomes" id="UP000325684">
    <property type="component" value="Unassembled WGS sequence"/>
</dbReference>
<keyword evidence="3 5" id="KW-1133">Transmembrane helix</keyword>
<evidence type="ECO:0000313" key="7">
    <source>
        <dbReference type="EMBL" id="KAB0266836.1"/>
    </source>
</evidence>
<evidence type="ECO:0000256" key="5">
    <source>
        <dbReference type="SAM" id="Phobius"/>
    </source>
</evidence>
<proteinExistence type="predicted"/>
<dbReference type="GO" id="GO:0016020">
    <property type="term" value="C:membrane"/>
    <property type="evidence" value="ECO:0007669"/>
    <property type="project" value="UniProtKB-SubCell"/>
</dbReference>
<name>A0A5N3PAQ4_9HYPH</name>
<reference evidence="7 8" key="1">
    <citation type="journal article" date="2019" name="Microorganisms">
        <title>Genome Insights into the Novel Species Microvirga brassicacearum, a Rapeseed Endophyte with Biotechnological Potential.</title>
        <authorList>
            <person name="Jimenez-Gomez A."/>
            <person name="Saati-Santamaria Z."/>
            <person name="Igual J.M."/>
            <person name="Rivas R."/>
            <person name="Mateos P.F."/>
            <person name="Garcia-Fraile P."/>
        </authorList>
    </citation>
    <scope>NUCLEOTIDE SEQUENCE [LARGE SCALE GENOMIC DNA]</scope>
    <source>
        <strain evidence="7 8">CDVBN77</strain>
    </source>
</reference>
<dbReference type="InterPro" id="IPR009915">
    <property type="entry name" value="NnrU_dom"/>
</dbReference>
<evidence type="ECO:0000256" key="2">
    <source>
        <dbReference type="ARBA" id="ARBA00022692"/>
    </source>
</evidence>
<dbReference type="Pfam" id="PF07298">
    <property type="entry name" value="NnrU"/>
    <property type="match status" value="1"/>
</dbReference>
<comment type="caution">
    <text evidence="7">The sequence shown here is derived from an EMBL/GenBank/DDBJ whole genome shotgun (WGS) entry which is preliminary data.</text>
</comment>
<feature type="transmembrane region" description="Helical" evidence="5">
    <location>
        <begin position="35"/>
        <end position="53"/>
    </location>
</feature>
<feature type="transmembrane region" description="Helical" evidence="5">
    <location>
        <begin position="134"/>
        <end position="154"/>
    </location>
</feature>
<accession>A0A5N3PAQ4</accession>
<dbReference type="OrthoDB" id="7828645at2"/>
<dbReference type="RefSeq" id="WP_150944735.1">
    <property type="nucleotide sequence ID" value="NZ_VCMV01000015.1"/>
</dbReference>
<keyword evidence="2 5" id="KW-0812">Transmembrane</keyword>
<feature type="transmembrane region" description="Helical" evidence="5">
    <location>
        <begin position="195"/>
        <end position="220"/>
    </location>
</feature>
<dbReference type="AlphaFoldDB" id="A0A5N3PAQ4"/>
<sequence>MTEFLIALCAFLVAHLIPASPRLRTSLIRRLGRKVYLAAYSMLSLILLGWLIVAARDADPIPLWEPAPWQWHLTLVAMPIATFFLVAGLIAPNPLSISLRHDSTPGAVTRVTRHPVLWAFLIWALAHIPPNGDLVTVILFGIMALFSLIGFILLDAKTKRRVGRVRWRALSRETSVVPFAAILAGRASPVGLRSLALAGLIAVLLYGWFVLQGHALLIGADPLAAL</sequence>
<protein>
    <submittedName>
        <fullName evidence="7">NnrU family protein</fullName>
    </submittedName>
</protein>
<gene>
    <name evidence="7" type="ORF">FEZ63_12155</name>
</gene>
<evidence type="ECO:0000313" key="8">
    <source>
        <dbReference type="Proteomes" id="UP000325684"/>
    </source>
</evidence>
<feature type="transmembrane region" description="Helical" evidence="5">
    <location>
        <begin position="73"/>
        <end position="91"/>
    </location>
</feature>
<keyword evidence="4 5" id="KW-0472">Membrane</keyword>
<feature type="domain" description="NnrU" evidence="6">
    <location>
        <begin position="4"/>
        <end position="222"/>
    </location>
</feature>
<evidence type="ECO:0000256" key="3">
    <source>
        <dbReference type="ARBA" id="ARBA00022989"/>
    </source>
</evidence>
<keyword evidence="8" id="KW-1185">Reference proteome</keyword>